<keyword evidence="4" id="KW-1185">Reference proteome</keyword>
<protein>
    <submittedName>
        <fullName evidence="3">Uncharacterized protein</fullName>
    </submittedName>
</protein>
<dbReference type="AlphaFoldDB" id="A0A9E7R395"/>
<dbReference type="RefSeq" id="WP_260593700.1">
    <property type="nucleotide sequence ID" value="NZ_CP104003.1"/>
</dbReference>
<keyword evidence="1" id="KW-0472">Membrane</keyword>
<keyword evidence="1" id="KW-1133">Transmembrane helix</keyword>
<accession>A0A9E7R395</accession>
<dbReference type="EMBL" id="CP104003">
    <property type="protein sequence ID" value="UWM54676.1"/>
    <property type="molecule type" value="Genomic_DNA"/>
</dbReference>
<feature type="transmembrane region" description="Helical" evidence="1">
    <location>
        <begin position="103"/>
        <end position="125"/>
    </location>
</feature>
<evidence type="ECO:0000313" key="2">
    <source>
        <dbReference type="EMBL" id="UWM54676.1"/>
    </source>
</evidence>
<sequence length="135" mass="14592">MAATVRTATETTGGRTLGGFGYRAETMTTAHWVVAGLAAVTGGIHAYLYLTQGFLPFGFAAVVFFAAVLGLLLNVYRRALYALGIPFTLGQVAMWYLQGMPDFTLGVVDKAVQLALVAMLVYLLLNERRLVARSR</sequence>
<dbReference type="EMBL" id="CP104003">
    <property type="protein sequence ID" value="UWM54746.1"/>
    <property type="molecule type" value="Genomic_DNA"/>
</dbReference>
<feature type="transmembrane region" description="Helical" evidence="1">
    <location>
        <begin position="30"/>
        <end position="48"/>
    </location>
</feature>
<gene>
    <name evidence="3" type="ORF">N0B31_00350</name>
    <name evidence="2" type="ORF">N0B31_21480</name>
</gene>
<dbReference type="KEGG" id="ssai:N0B31_00350"/>
<evidence type="ECO:0000256" key="1">
    <source>
        <dbReference type="SAM" id="Phobius"/>
    </source>
</evidence>
<dbReference type="KEGG" id="ssai:N0B31_21480"/>
<organism evidence="3 4">
    <name type="scientific">Salinirubellus salinus</name>
    <dbReference type="NCBI Taxonomy" id="1364945"/>
    <lineage>
        <taxon>Archaea</taxon>
        <taxon>Methanobacteriati</taxon>
        <taxon>Methanobacteriota</taxon>
        <taxon>Stenosarchaea group</taxon>
        <taxon>Halobacteria</taxon>
        <taxon>Halobacteriales</taxon>
        <taxon>Natronomonadaceae</taxon>
        <taxon>Salinirubellus</taxon>
    </lineage>
</organism>
<feature type="transmembrane region" description="Helical" evidence="1">
    <location>
        <begin position="54"/>
        <end position="73"/>
    </location>
</feature>
<feature type="transmembrane region" description="Helical" evidence="1">
    <location>
        <begin position="80"/>
        <end position="97"/>
    </location>
</feature>
<dbReference type="GeneID" id="74945052"/>
<dbReference type="Proteomes" id="UP001057580">
    <property type="component" value="Chromosome"/>
</dbReference>
<reference evidence="3" key="1">
    <citation type="submission" date="2022-09" db="EMBL/GenBank/DDBJ databases">
        <title>Diverse halophilic archaea isolated from saline environments.</title>
        <authorList>
            <person name="Cui H.-L."/>
        </authorList>
    </citation>
    <scope>NUCLEOTIDE SEQUENCE</scope>
    <source>
        <strain evidence="3">ZS-35-S2</strain>
    </source>
</reference>
<keyword evidence="1" id="KW-0812">Transmembrane</keyword>
<name>A0A9E7R395_9EURY</name>
<evidence type="ECO:0000313" key="3">
    <source>
        <dbReference type="EMBL" id="UWM54746.1"/>
    </source>
</evidence>
<evidence type="ECO:0000313" key="4">
    <source>
        <dbReference type="Proteomes" id="UP001057580"/>
    </source>
</evidence>
<proteinExistence type="predicted"/>